<feature type="compositionally biased region" description="Basic and acidic residues" evidence="1">
    <location>
        <begin position="26"/>
        <end position="38"/>
    </location>
</feature>
<feature type="compositionally biased region" description="Low complexity" evidence="1">
    <location>
        <begin position="431"/>
        <end position="441"/>
    </location>
</feature>
<dbReference type="EMBL" id="JACEFI010000004">
    <property type="protein sequence ID" value="KAH0598838.1"/>
    <property type="molecule type" value="Genomic_DNA"/>
</dbReference>
<accession>A0A9P8MEC9</accession>
<feature type="compositionally biased region" description="Low complexity" evidence="1">
    <location>
        <begin position="110"/>
        <end position="123"/>
    </location>
</feature>
<evidence type="ECO:0000313" key="2">
    <source>
        <dbReference type="EMBL" id="KAH0598838.1"/>
    </source>
</evidence>
<protein>
    <submittedName>
        <fullName evidence="2">Uncharacterized protein</fullName>
    </submittedName>
</protein>
<feature type="compositionally biased region" description="Polar residues" evidence="1">
    <location>
        <begin position="201"/>
        <end position="224"/>
    </location>
</feature>
<feature type="region of interest" description="Disordered" evidence="1">
    <location>
        <begin position="1"/>
        <end position="172"/>
    </location>
</feature>
<feature type="compositionally biased region" description="Basic and acidic residues" evidence="1">
    <location>
        <begin position="403"/>
        <end position="412"/>
    </location>
</feature>
<feature type="compositionally biased region" description="Low complexity" evidence="1">
    <location>
        <begin position="385"/>
        <end position="400"/>
    </location>
</feature>
<dbReference type="Proteomes" id="UP000764110">
    <property type="component" value="Unassembled WGS sequence"/>
</dbReference>
<feature type="compositionally biased region" description="Basic and acidic residues" evidence="1">
    <location>
        <begin position="139"/>
        <end position="172"/>
    </location>
</feature>
<feature type="compositionally biased region" description="Basic residues" evidence="1">
    <location>
        <begin position="1"/>
        <end position="10"/>
    </location>
</feature>
<feature type="compositionally biased region" description="Basic and acidic residues" evidence="1">
    <location>
        <begin position="335"/>
        <end position="362"/>
    </location>
</feature>
<name>A0A9P8MEC9_9HYPO</name>
<reference evidence="2 3" key="1">
    <citation type="submission" date="2020-07" db="EMBL/GenBank/DDBJ databases">
        <title>Metarhizium humberi genome.</title>
        <authorList>
            <person name="Lysoe E."/>
        </authorList>
    </citation>
    <scope>NUCLEOTIDE SEQUENCE [LARGE SCALE GENOMIC DNA]</scope>
    <source>
        <strain evidence="2 3">ESALQ1638</strain>
    </source>
</reference>
<comment type="caution">
    <text evidence="2">The sequence shown here is derived from an EMBL/GenBank/DDBJ whole genome shotgun (WGS) entry which is preliminary data.</text>
</comment>
<organism evidence="2 3">
    <name type="scientific">Metarhizium humberi</name>
    <dbReference type="NCBI Taxonomy" id="2596975"/>
    <lineage>
        <taxon>Eukaryota</taxon>
        <taxon>Fungi</taxon>
        <taxon>Dikarya</taxon>
        <taxon>Ascomycota</taxon>
        <taxon>Pezizomycotina</taxon>
        <taxon>Sordariomycetes</taxon>
        <taxon>Hypocreomycetidae</taxon>
        <taxon>Hypocreales</taxon>
        <taxon>Clavicipitaceae</taxon>
        <taxon>Metarhizium</taxon>
    </lineage>
</organism>
<evidence type="ECO:0000313" key="3">
    <source>
        <dbReference type="Proteomes" id="UP000764110"/>
    </source>
</evidence>
<dbReference type="AlphaFoldDB" id="A0A9P8MEC9"/>
<keyword evidence="3" id="KW-1185">Reference proteome</keyword>
<proteinExistence type="predicted"/>
<gene>
    <name evidence="2" type="ORF">MHUMG1_02950</name>
</gene>
<feature type="region of interest" description="Disordered" evidence="1">
    <location>
        <begin position="185"/>
        <end position="491"/>
    </location>
</feature>
<evidence type="ECO:0000256" key="1">
    <source>
        <dbReference type="SAM" id="MobiDB-lite"/>
    </source>
</evidence>
<feature type="compositionally biased region" description="Basic and acidic residues" evidence="1">
    <location>
        <begin position="265"/>
        <end position="287"/>
    </location>
</feature>
<feature type="compositionally biased region" description="Basic and acidic residues" evidence="1">
    <location>
        <begin position="446"/>
        <end position="458"/>
    </location>
</feature>
<sequence length="515" mass="55491">MSSNPFRKKALGPIDTARASSPRSSLRSEDAEPGDRKNKPVKRVRVLSPPPLSPDSPEWPFDAPQPPVPLSDDTYNHSSYYPSFDPFNGASTDESDGESLATPPADKYQHQPQQQQQQQQQQQHDARSGGIPANPFSKTLRDLEGSKDLQRERKEEGEVLKAANEGRKSLNVDSFKRLLMTGNADDCASSASTDDEEETAKGNTSSTAQTNARGRNYTDSGSLADSSHEDEDKEESKILAVKSPASKEKKAPPPPPSSRHGKSLRQREPKDVKDDGHATAEPVRRSMDDDEPRLDTQATNAAEGEADARSQINSIPNLPGARKPAPAPPPPRGHARTDSKSHDNETPPRRTSSEDIPSRSDSTRSAGHAPAPPPPRRPYLAPKQSSSSSPSTSSSNMASSTDHVQDTARSSHDSPTPSKPLIAPPPPPTRQPSTRRPPSVTGVDAPSRRVSSENKSRDTVPPPPPPPRHRGSSPNADGRKVSGEAYAADPSKSADILADLDALQREVDALRGQMK</sequence>